<keyword evidence="3" id="KW-1185">Reference proteome</keyword>
<protein>
    <submittedName>
        <fullName evidence="2">Uncharacterized protein</fullName>
    </submittedName>
</protein>
<dbReference type="AlphaFoldDB" id="A0A2B7ZG60"/>
<accession>A0A2B7ZG60</accession>
<dbReference type="EMBL" id="PDND01000096">
    <property type="protein sequence ID" value="PGH32351.1"/>
    <property type="molecule type" value="Genomic_DNA"/>
</dbReference>
<reference evidence="2 3" key="1">
    <citation type="submission" date="2017-10" db="EMBL/GenBank/DDBJ databases">
        <title>Comparative genomics in systemic dimorphic fungi from Ajellomycetaceae.</title>
        <authorList>
            <person name="Munoz J.F."/>
            <person name="Mcewen J.G."/>
            <person name="Clay O.K."/>
            <person name="Cuomo C.A."/>
        </authorList>
    </citation>
    <scope>NUCLEOTIDE SEQUENCE [LARGE SCALE GENOMIC DNA]</scope>
    <source>
        <strain evidence="2 3">UAMH4076</strain>
    </source>
</reference>
<evidence type="ECO:0000256" key="1">
    <source>
        <dbReference type="SAM" id="MobiDB-lite"/>
    </source>
</evidence>
<organism evidence="2 3">
    <name type="scientific">[Emmonsia] crescens</name>
    <dbReference type="NCBI Taxonomy" id="73230"/>
    <lineage>
        <taxon>Eukaryota</taxon>
        <taxon>Fungi</taxon>
        <taxon>Dikarya</taxon>
        <taxon>Ascomycota</taxon>
        <taxon>Pezizomycotina</taxon>
        <taxon>Eurotiomycetes</taxon>
        <taxon>Eurotiomycetidae</taxon>
        <taxon>Onygenales</taxon>
        <taxon>Ajellomycetaceae</taxon>
        <taxon>Emergomyces</taxon>
    </lineage>
</organism>
<dbReference type="Proteomes" id="UP000226031">
    <property type="component" value="Unassembled WGS sequence"/>
</dbReference>
<comment type="caution">
    <text evidence="2">The sequence shown here is derived from an EMBL/GenBank/DDBJ whole genome shotgun (WGS) entry which is preliminary data.</text>
</comment>
<evidence type="ECO:0000313" key="3">
    <source>
        <dbReference type="Proteomes" id="UP000226031"/>
    </source>
</evidence>
<sequence>MPISVKTVSEFVFGVPWAKVFRKVPNTPRGHRLHPSKTPKNDSRSNFRVDMGSEVNGKFEIVIQANKNAENRSVRDAANKNSHAILAKVVVDPKENPTGEGVAESILDAFKGKGDGEDKK</sequence>
<feature type="region of interest" description="Disordered" evidence="1">
    <location>
        <begin position="24"/>
        <end position="48"/>
    </location>
</feature>
<proteinExistence type="predicted"/>
<name>A0A2B7ZG60_9EURO</name>
<gene>
    <name evidence="2" type="ORF">GX50_04888</name>
</gene>
<evidence type="ECO:0000313" key="2">
    <source>
        <dbReference type="EMBL" id="PGH32351.1"/>
    </source>
</evidence>